<accession>A0ABR3YZL6</accession>
<dbReference type="InterPro" id="IPR008253">
    <property type="entry name" value="Marvel"/>
</dbReference>
<proteinExistence type="predicted"/>
<reference evidence="7 8" key="1">
    <citation type="journal article" date="2024" name="IMA Fungus">
        <title>IMA Genome - F19 : A genome assembly and annotation guide to empower mycologists, including annotated draft genome sequences of Ceratocystis pirilliformis, Diaporthe australafricana, Fusarium ophioides, Paecilomyces lecythidis, and Sporothrix stenoceras.</title>
        <authorList>
            <person name="Aylward J."/>
            <person name="Wilson A.M."/>
            <person name="Visagie C.M."/>
            <person name="Spraker J."/>
            <person name="Barnes I."/>
            <person name="Buitendag C."/>
            <person name="Ceriani C."/>
            <person name="Del Mar Angel L."/>
            <person name="du Plessis D."/>
            <person name="Fuchs T."/>
            <person name="Gasser K."/>
            <person name="Kramer D."/>
            <person name="Li W."/>
            <person name="Munsamy K."/>
            <person name="Piso A."/>
            <person name="Price J.L."/>
            <person name="Sonnekus B."/>
            <person name="Thomas C."/>
            <person name="van der Nest A."/>
            <person name="van Dijk A."/>
            <person name="van Heerden A."/>
            <person name="van Vuuren N."/>
            <person name="Yilmaz N."/>
            <person name="Duong T.A."/>
            <person name="van der Merwe N.A."/>
            <person name="Wingfield M.J."/>
            <person name="Wingfield B.D."/>
        </authorList>
    </citation>
    <scope>NUCLEOTIDE SEQUENCE [LARGE SCALE GENOMIC DNA]</scope>
    <source>
        <strain evidence="7 8">CMW 12675</strain>
    </source>
</reference>
<comment type="caution">
    <text evidence="7">The sequence shown here is derived from an EMBL/GenBank/DDBJ whole genome shotgun (WGS) entry which is preliminary data.</text>
</comment>
<evidence type="ECO:0000256" key="1">
    <source>
        <dbReference type="ARBA" id="ARBA00004141"/>
    </source>
</evidence>
<keyword evidence="2 5" id="KW-0812">Transmembrane</keyword>
<feature type="transmembrane region" description="Helical" evidence="5">
    <location>
        <begin position="41"/>
        <end position="59"/>
    </location>
</feature>
<evidence type="ECO:0000256" key="3">
    <source>
        <dbReference type="ARBA" id="ARBA00022989"/>
    </source>
</evidence>
<gene>
    <name evidence="7" type="ORF">Cpir12675_003986</name>
</gene>
<feature type="transmembrane region" description="Helical" evidence="5">
    <location>
        <begin position="71"/>
        <end position="94"/>
    </location>
</feature>
<evidence type="ECO:0000256" key="5">
    <source>
        <dbReference type="SAM" id="Phobius"/>
    </source>
</evidence>
<name>A0ABR3YZL6_9PEZI</name>
<dbReference type="Pfam" id="PF01284">
    <property type="entry name" value="MARVEL"/>
    <property type="match status" value="1"/>
</dbReference>
<keyword evidence="3 5" id="KW-1133">Transmembrane helix</keyword>
<evidence type="ECO:0000313" key="8">
    <source>
        <dbReference type="Proteomes" id="UP001583280"/>
    </source>
</evidence>
<sequence>MIEVTRFKLFMCGLTLCLIIELGLAWGLIGILGPGANTPNFMLFSTIWTIVLLLYIYLSQKYLPQVFNRRVAFYALALTVIFWFSGSTALAAWVGIPDTTNNMERVAQGATAFGYFIWGMLCIMLWLDWNALLKKRINTAAFISKETSLGTAISSSDYTYRQPSYSEVASSAA</sequence>
<evidence type="ECO:0000313" key="7">
    <source>
        <dbReference type="EMBL" id="KAL1893688.1"/>
    </source>
</evidence>
<keyword evidence="8" id="KW-1185">Reference proteome</keyword>
<evidence type="ECO:0000259" key="6">
    <source>
        <dbReference type="Pfam" id="PF01284"/>
    </source>
</evidence>
<feature type="transmembrane region" description="Helical" evidence="5">
    <location>
        <begin position="106"/>
        <end position="127"/>
    </location>
</feature>
<dbReference type="Proteomes" id="UP001583280">
    <property type="component" value="Unassembled WGS sequence"/>
</dbReference>
<evidence type="ECO:0000256" key="2">
    <source>
        <dbReference type="ARBA" id="ARBA00022692"/>
    </source>
</evidence>
<organism evidence="7 8">
    <name type="scientific">Ceratocystis pirilliformis</name>
    <dbReference type="NCBI Taxonomy" id="259994"/>
    <lineage>
        <taxon>Eukaryota</taxon>
        <taxon>Fungi</taxon>
        <taxon>Dikarya</taxon>
        <taxon>Ascomycota</taxon>
        <taxon>Pezizomycotina</taxon>
        <taxon>Sordariomycetes</taxon>
        <taxon>Hypocreomycetidae</taxon>
        <taxon>Microascales</taxon>
        <taxon>Ceratocystidaceae</taxon>
        <taxon>Ceratocystis</taxon>
    </lineage>
</organism>
<feature type="domain" description="MARVEL" evidence="6">
    <location>
        <begin position="17"/>
        <end position="127"/>
    </location>
</feature>
<dbReference type="EMBL" id="JAWDJO010000104">
    <property type="protein sequence ID" value="KAL1893688.1"/>
    <property type="molecule type" value="Genomic_DNA"/>
</dbReference>
<comment type="subcellular location">
    <subcellularLocation>
        <location evidence="1">Membrane</location>
        <topology evidence="1">Multi-pass membrane protein</topology>
    </subcellularLocation>
</comment>
<evidence type="ECO:0000256" key="4">
    <source>
        <dbReference type="ARBA" id="ARBA00023136"/>
    </source>
</evidence>
<feature type="transmembrane region" description="Helical" evidence="5">
    <location>
        <begin position="7"/>
        <end position="29"/>
    </location>
</feature>
<protein>
    <recommendedName>
        <fullName evidence="6">MARVEL domain-containing protein</fullName>
    </recommendedName>
</protein>
<keyword evidence="4 5" id="KW-0472">Membrane</keyword>